<evidence type="ECO:0000313" key="7">
    <source>
        <dbReference type="EMBL" id="USW51532.1"/>
    </source>
</evidence>
<dbReference type="GO" id="GO:0036503">
    <property type="term" value="P:ERAD pathway"/>
    <property type="evidence" value="ECO:0007669"/>
    <property type="project" value="TreeGrafter"/>
</dbReference>
<dbReference type="OrthoDB" id="422728at2759"/>
<dbReference type="InterPro" id="IPR055417">
    <property type="entry name" value="UFD1_N1"/>
</dbReference>
<dbReference type="InterPro" id="IPR055418">
    <property type="entry name" value="UFD1_N2"/>
</dbReference>
<dbReference type="InterPro" id="IPR042299">
    <property type="entry name" value="Ufd1-like_Nn"/>
</dbReference>
<dbReference type="InterPro" id="IPR004854">
    <property type="entry name" value="Ufd1-like"/>
</dbReference>
<evidence type="ECO:0000256" key="3">
    <source>
        <dbReference type="ARBA" id="ARBA00074895"/>
    </source>
</evidence>
<dbReference type="AlphaFoldDB" id="A0A9Q9ALB9"/>
<dbReference type="GO" id="GO:0032182">
    <property type="term" value="F:ubiquitin-like protein binding"/>
    <property type="evidence" value="ECO:0007669"/>
    <property type="project" value="UniProtKB-ARBA"/>
</dbReference>
<evidence type="ECO:0000256" key="4">
    <source>
        <dbReference type="SAM" id="MobiDB-lite"/>
    </source>
</evidence>
<feature type="domain" description="Ubiquitin fusion degradation protein UFD1 N-terminal subdomain 1" evidence="5">
    <location>
        <begin position="31"/>
        <end position="129"/>
    </location>
</feature>
<organism evidence="7 8">
    <name type="scientific">Septoria linicola</name>
    <dbReference type="NCBI Taxonomy" id="215465"/>
    <lineage>
        <taxon>Eukaryota</taxon>
        <taxon>Fungi</taxon>
        <taxon>Dikarya</taxon>
        <taxon>Ascomycota</taxon>
        <taxon>Pezizomycotina</taxon>
        <taxon>Dothideomycetes</taxon>
        <taxon>Dothideomycetidae</taxon>
        <taxon>Mycosphaerellales</taxon>
        <taxon>Mycosphaerellaceae</taxon>
        <taxon>Septoria</taxon>
    </lineage>
</organism>
<evidence type="ECO:0000259" key="6">
    <source>
        <dbReference type="Pfam" id="PF24842"/>
    </source>
</evidence>
<dbReference type="Gene3D" id="3.10.330.10">
    <property type="match status" value="1"/>
</dbReference>
<reference evidence="7" key="1">
    <citation type="submission" date="2022-06" db="EMBL/GenBank/DDBJ databases">
        <title>Complete genome sequences of two strains of the flax pathogen Septoria linicola.</title>
        <authorList>
            <person name="Lapalu N."/>
            <person name="Simon A."/>
            <person name="Demenou B."/>
            <person name="Paumier D."/>
            <person name="Guillot M.-P."/>
            <person name="Gout L."/>
            <person name="Valade R."/>
        </authorList>
    </citation>
    <scope>NUCLEOTIDE SEQUENCE</scope>
    <source>
        <strain evidence="7">SE15195</strain>
    </source>
</reference>
<comment type="similarity">
    <text evidence="1">Belongs to the UFD1 family.</text>
</comment>
<proteinExistence type="inferred from homology"/>
<feature type="compositionally biased region" description="Low complexity" evidence="4">
    <location>
        <begin position="283"/>
        <end position="298"/>
    </location>
</feature>
<evidence type="ECO:0000259" key="5">
    <source>
        <dbReference type="Pfam" id="PF03152"/>
    </source>
</evidence>
<feature type="region of interest" description="Disordered" evidence="4">
    <location>
        <begin position="254"/>
        <end position="329"/>
    </location>
</feature>
<dbReference type="EMBL" id="CP099420">
    <property type="protein sequence ID" value="USW51532.1"/>
    <property type="molecule type" value="Genomic_DNA"/>
</dbReference>
<accession>A0A9Q9ALB9</accession>
<name>A0A9Q9ALB9_9PEZI</name>
<gene>
    <name evidence="7" type="ORF">Slin15195_G048510</name>
</gene>
<keyword evidence="8" id="KW-1185">Reference proteome</keyword>
<evidence type="ECO:0000313" key="8">
    <source>
        <dbReference type="Proteomes" id="UP001056384"/>
    </source>
</evidence>
<dbReference type="Pfam" id="PF24842">
    <property type="entry name" value="UFD1_N2"/>
    <property type="match status" value="1"/>
</dbReference>
<dbReference type="PANTHER" id="PTHR12555:SF13">
    <property type="entry name" value="UBIQUITIN RECOGNITION FACTOR IN ER-ASSOCIATED DEGRADATION PROTEIN 1"/>
    <property type="match status" value="1"/>
</dbReference>
<dbReference type="PANTHER" id="PTHR12555">
    <property type="entry name" value="UBIQUITIN FUSION DEGRADATON PROTEIN 1"/>
    <property type="match status" value="1"/>
</dbReference>
<dbReference type="FunFam" id="2.40.40.50:FF:000001">
    <property type="entry name" value="Ubiquitin fusion degradation protein 1 homolog"/>
    <property type="match status" value="1"/>
</dbReference>
<dbReference type="GO" id="GO:0031593">
    <property type="term" value="F:polyubiquitin modification-dependent protein binding"/>
    <property type="evidence" value="ECO:0007669"/>
    <property type="project" value="TreeGrafter"/>
</dbReference>
<dbReference type="GO" id="GO:0034098">
    <property type="term" value="C:VCP-NPL4-UFD1 AAA ATPase complex"/>
    <property type="evidence" value="ECO:0007669"/>
    <property type="project" value="TreeGrafter"/>
</dbReference>
<dbReference type="Pfam" id="PF03152">
    <property type="entry name" value="UFD1_N1"/>
    <property type="match status" value="1"/>
</dbReference>
<evidence type="ECO:0000256" key="1">
    <source>
        <dbReference type="ARBA" id="ARBA00006043"/>
    </source>
</evidence>
<protein>
    <recommendedName>
        <fullName evidence="3">Ubiquitin fusion degradation protein 1</fullName>
    </recommendedName>
</protein>
<dbReference type="Proteomes" id="UP001056384">
    <property type="component" value="Chromosome 3"/>
</dbReference>
<dbReference type="Gene3D" id="2.40.40.50">
    <property type="entry name" value="Ubiquitin fusion degradation protein UFD1, N-terminal domain"/>
    <property type="match status" value="1"/>
</dbReference>
<evidence type="ECO:0000256" key="2">
    <source>
        <dbReference type="ARBA" id="ARBA00022786"/>
    </source>
</evidence>
<feature type="region of interest" description="Disordered" evidence="4">
    <location>
        <begin position="349"/>
        <end position="369"/>
    </location>
</feature>
<feature type="domain" description="Ubiquitin fusion degradation protein UFD1 N-terminal subdomain 2" evidence="6">
    <location>
        <begin position="131"/>
        <end position="208"/>
    </location>
</feature>
<sequence>MSYYYDNTDPLAMYRAGMMGGRGAGGRARRFDEYYRCYPIAMMPGPERESANHGGKMFLPASALDKLTQLHIEYPMLFELINGTKQTSTHAGVLEFTAEEGRCYLPFWMMQTLMLEPGDLIQTKSTSLPPGRFIKLQPQTTNFLDISDPKAVLEQAFRGFSCMSKGDVFTFSYNDTVYEIAVLEVKPEGEKSAISVQETDLEVDFAPPIGYEEPKQSGTSTPHSIHSKMGAMGGAIHPQGSMAQSINYDAIKPSSDQAAKSHEKANSHFAGAGQRLVAKKGKGTATATPTSTPGTSTPISNAGGGVAIPGFTPKSKKNQNGPEPLRLGPNKLFFGYDIVPLKNKEEQAAEEQNKKVNFEGAGNTLRKKK</sequence>
<dbReference type="GO" id="GO:0006511">
    <property type="term" value="P:ubiquitin-dependent protein catabolic process"/>
    <property type="evidence" value="ECO:0007669"/>
    <property type="project" value="InterPro"/>
</dbReference>
<keyword evidence="2" id="KW-0833">Ubl conjugation pathway</keyword>